<evidence type="ECO:0000256" key="2">
    <source>
        <dbReference type="SAM" id="Phobius"/>
    </source>
</evidence>
<proteinExistence type="predicted"/>
<dbReference type="EMBL" id="CP019480">
    <property type="protein sequence ID" value="UQC89833.1"/>
    <property type="molecule type" value="Genomic_DNA"/>
</dbReference>
<dbReference type="AlphaFoldDB" id="A0A9Q8T5X8"/>
<dbReference type="RefSeq" id="XP_049151434.1">
    <property type="nucleotide sequence ID" value="XM_049294288.1"/>
</dbReference>
<feature type="region of interest" description="Disordered" evidence="1">
    <location>
        <begin position="40"/>
        <end position="69"/>
    </location>
</feature>
<feature type="region of interest" description="Disordered" evidence="1">
    <location>
        <begin position="271"/>
        <end position="322"/>
    </location>
</feature>
<accession>A0A9Q8T5X8</accession>
<feature type="compositionally biased region" description="Polar residues" evidence="1">
    <location>
        <begin position="308"/>
        <end position="317"/>
    </location>
</feature>
<gene>
    <name evidence="3" type="ORF">CLUP02_15364</name>
</gene>
<name>A0A9Q8T5X8_9PEZI</name>
<dbReference type="GeneID" id="73349298"/>
<organism evidence="3 4">
    <name type="scientific">Colletotrichum lupini</name>
    <dbReference type="NCBI Taxonomy" id="145971"/>
    <lineage>
        <taxon>Eukaryota</taxon>
        <taxon>Fungi</taxon>
        <taxon>Dikarya</taxon>
        <taxon>Ascomycota</taxon>
        <taxon>Pezizomycotina</taxon>
        <taxon>Sordariomycetes</taxon>
        <taxon>Hypocreomycetidae</taxon>
        <taxon>Glomerellales</taxon>
        <taxon>Glomerellaceae</taxon>
        <taxon>Colletotrichum</taxon>
        <taxon>Colletotrichum acutatum species complex</taxon>
    </lineage>
</organism>
<keyword evidence="4" id="KW-1185">Reference proteome</keyword>
<evidence type="ECO:0000256" key="1">
    <source>
        <dbReference type="SAM" id="MobiDB-lite"/>
    </source>
</evidence>
<keyword evidence="2" id="KW-0812">Transmembrane</keyword>
<evidence type="ECO:0000313" key="3">
    <source>
        <dbReference type="EMBL" id="UQC89833.1"/>
    </source>
</evidence>
<keyword evidence="2" id="KW-1133">Transmembrane helix</keyword>
<reference evidence="3" key="1">
    <citation type="journal article" date="2021" name="Mol. Plant Microbe Interact.">
        <title>Complete Genome Sequence of the Plant-Pathogenic Fungus Colletotrichum lupini.</title>
        <authorList>
            <person name="Baroncelli R."/>
            <person name="Pensec F."/>
            <person name="Da Lio D."/>
            <person name="Boufleur T."/>
            <person name="Vicente I."/>
            <person name="Sarrocco S."/>
            <person name="Picot A."/>
            <person name="Baraldi E."/>
            <person name="Sukno S."/>
            <person name="Thon M."/>
            <person name="Le Floch G."/>
        </authorList>
    </citation>
    <scope>NUCLEOTIDE SEQUENCE</scope>
    <source>
        <strain evidence="3">IMI 504893</strain>
    </source>
</reference>
<keyword evidence="2" id="KW-0472">Membrane</keyword>
<dbReference type="Proteomes" id="UP000830671">
    <property type="component" value="Chromosome 8"/>
</dbReference>
<feature type="transmembrane region" description="Helical" evidence="2">
    <location>
        <begin position="143"/>
        <end position="165"/>
    </location>
</feature>
<protein>
    <submittedName>
        <fullName evidence="3">Uncharacterized protein</fullName>
    </submittedName>
</protein>
<dbReference type="KEGG" id="clup:CLUP02_15364"/>
<evidence type="ECO:0000313" key="4">
    <source>
        <dbReference type="Proteomes" id="UP000830671"/>
    </source>
</evidence>
<sequence length="413" mass="45018">MKGRRKHWGNTGIEDLEGLQIGKGDGKEDLEKVVLSSPNFMTDCTSRQGRESTLTEEHRGKLQQPPRSHKLFSRGGCNSGQHLECPIVVSARQPLTHDREATSNIKDDDQDSSWNLVTEKKIKESKLVTPSTTSSTLDRLRPLLPVSAAAASIAIAAAASAVAAFTTLSSLVYIRAHLDYLTRYIPAWKSVTIPYRYSGTDSIIYQQQTHMIFPTDDREDLFAHVPGKFRDSFASSTTWNLERNHCRAIQPSPSTQPTYLAYKAASPACPAEPSTGNWRLETGDWSAGGKERQRPRPTAHEPCLPSSAKPSPHSTFPSGPLSHVSFSNSRPRVSILSFLFPTSLVGLELGLVERPRFGCTDHPPLPPASAFSVPVQHPERPPQILATATTPALLPTPTGTIPTGVSASLCLCV</sequence>
<feature type="compositionally biased region" description="Basic and acidic residues" evidence="1">
    <location>
        <begin position="48"/>
        <end position="60"/>
    </location>
</feature>